<organism evidence="6 7">
    <name type="scientific">Cyclospora cayetanensis</name>
    <dbReference type="NCBI Taxonomy" id="88456"/>
    <lineage>
        <taxon>Eukaryota</taxon>
        <taxon>Sar</taxon>
        <taxon>Alveolata</taxon>
        <taxon>Apicomplexa</taxon>
        <taxon>Conoidasida</taxon>
        <taxon>Coccidia</taxon>
        <taxon>Eucoccidiorida</taxon>
        <taxon>Eimeriorina</taxon>
        <taxon>Eimeriidae</taxon>
        <taxon>Cyclospora</taxon>
    </lineage>
</organism>
<evidence type="ECO:0000259" key="4">
    <source>
        <dbReference type="PROSITE" id="PS51183"/>
    </source>
</evidence>
<gene>
    <name evidence="6" type="ORF">cyc_08230</name>
</gene>
<evidence type="ECO:0000313" key="7">
    <source>
        <dbReference type="Proteomes" id="UP000095192"/>
    </source>
</evidence>
<dbReference type="SMART" id="SM00545">
    <property type="entry name" value="JmjN"/>
    <property type="match status" value="1"/>
</dbReference>
<dbReference type="PANTHER" id="PTHR10694:SF113">
    <property type="entry name" value="PROTEIN JUMONJI"/>
    <property type="match status" value="1"/>
</dbReference>
<dbReference type="Gene3D" id="2.60.120.650">
    <property type="entry name" value="Cupin"/>
    <property type="match status" value="2"/>
</dbReference>
<keyword evidence="2" id="KW-0539">Nucleus</keyword>
<accession>A0A1D3D0F8</accession>
<dbReference type="GO" id="GO:0005634">
    <property type="term" value="C:nucleus"/>
    <property type="evidence" value="ECO:0007669"/>
    <property type="project" value="TreeGrafter"/>
</dbReference>
<keyword evidence="7" id="KW-1185">Reference proteome</keyword>
<evidence type="ECO:0000256" key="2">
    <source>
        <dbReference type="ARBA" id="ARBA00023242"/>
    </source>
</evidence>
<dbReference type="Pfam" id="PF02373">
    <property type="entry name" value="JmjC"/>
    <property type="match status" value="1"/>
</dbReference>
<feature type="compositionally biased region" description="Acidic residues" evidence="3">
    <location>
        <begin position="584"/>
        <end position="594"/>
    </location>
</feature>
<feature type="region of interest" description="Disordered" evidence="3">
    <location>
        <begin position="504"/>
        <end position="525"/>
    </location>
</feature>
<dbReference type="InParanoid" id="A0A1D3D0F8"/>
<dbReference type="GO" id="GO:0010468">
    <property type="term" value="P:regulation of gene expression"/>
    <property type="evidence" value="ECO:0007669"/>
    <property type="project" value="TreeGrafter"/>
</dbReference>
<evidence type="ECO:0000259" key="5">
    <source>
        <dbReference type="PROSITE" id="PS51184"/>
    </source>
</evidence>
<dbReference type="InterPro" id="IPR003349">
    <property type="entry name" value="JmjN"/>
</dbReference>
<reference evidence="6 7" key="1">
    <citation type="journal article" date="2016" name="BMC Genomics">
        <title>Comparative genomics reveals Cyclospora cayetanensis possesses coccidia-like metabolism and invasion components but unique surface antigens.</title>
        <authorList>
            <person name="Liu S."/>
            <person name="Wang L."/>
            <person name="Zheng H."/>
            <person name="Xu Z."/>
            <person name="Roellig D.M."/>
            <person name="Li N."/>
            <person name="Frace M.A."/>
            <person name="Tang K."/>
            <person name="Arrowood M.J."/>
            <person name="Moss D.M."/>
            <person name="Zhang L."/>
            <person name="Feng Y."/>
            <person name="Xiao L."/>
        </authorList>
    </citation>
    <scope>NUCLEOTIDE SEQUENCE [LARGE SCALE GENOMIC DNA]</scope>
    <source>
        <strain evidence="6 7">CHN_HEN01</strain>
    </source>
</reference>
<feature type="compositionally biased region" description="Low complexity" evidence="3">
    <location>
        <begin position="652"/>
        <end position="671"/>
    </location>
</feature>
<feature type="domain" description="JmjC" evidence="5">
    <location>
        <begin position="46"/>
        <end position="255"/>
    </location>
</feature>
<dbReference type="AlphaFoldDB" id="A0A1D3D0F8"/>
<evidence type="ECO:0000313" key="6">
    <source>
        <dbReference type="EMBL" id="OEH76937.1"/>
    </source>
</evidence>
<protein>
    <submittedName>
        <fullName evidence="6">Jmjc domain-containing protein</fullName>
    </submittedName>
</protein>
<dbReference type="GO" id="GO:0032452">
    <property type="term" value="F:histone demethylase activity"/>
    <property type="evidence" value="ECO:0007669"/>
    <property type="project" value="TreeGrafter"/>
</dbReference>
<dbReference type="PROSITE" id="PS51183">
    <property type="entry name" value="JMJN"/>
    <property type="match status" value="1"/>
</dbReference>
<evidence type="ECO:0000256" key="3">
    <source>
        <dbReference type="SAM" id="MobiDB-lite"/>
    </source>
</evidence>
<dbReference type="InterPro" id="IPR003347">
    <property type="entry name" value="JmjC_dom"/>
</dbReference>
<feature type="region of interest" description="Disordered" evidence="3">
    <location>
        <begin position="584"/>
        <end position="681"/>
    </location>
</feature>
<dbReference type="PROSITE" id="PS51184">
    <property type="entry name" value="JMJC"/>
    <property type="match status" value="1"/>
</dbReference>
<dbReference type="SMART" id="SM00558">
    <property type="entry name" value="JmjC"/>
    <property type="match status" value="1"/>
</dbReference>
<feature type="domain" description="JmjN" evidence="4">
    <location>
        <begin position="45"/>
        <end position="86"/>
    </location>
</feature>
<dbReference type="VEuPathDB" id="ToxoDB:LOC34624003"/>
<proteinExistence type="predicted"/>
<sequence>MTAFQPLREGEGKGVGRWVVFLYRAFFRETRRVEMNYSSLPAVPEVRFPSLEAFTVNPISFFESLRAIGREFGAVKIIPPADWDPPFALDALTNDQALFHVRTQEVHSLMAGKPFQHPEAPVHASELRSHDRELTRQVFGCYNPSIDTVEAVYWKSVESGCPQLTVHYAADLRTNELDRDPHYVLHSLTVQLPPSLFVENGIPVYRIEQHPKEFVMLWPRTYHAGFNAGFNCNEACNFAPPLWLQWGQKAIRSYRYMRSTCVPYQQLVLRSAIQSAEGFSPRQQLELCRAVARIIMEEFAGRTAAVEQQLAAAPMQLAAGQLNLVEALDPSVKGWRQEFRKLLSTFGDLLVPIPFGDGEGRKDDLLARIADVLSLPVKDCSSCKACCVITCVTCCHQEDYVCMDCVGSLSCNCAQRIVLSRLPLPTLRLVYQHCLDILMLQTNTDTSQQYQQASSSSAAAGSVKSEDGSTVSMFPEAPLTRAAAVAAAEVAAVVDGVAVKCPSPGADELAPRKRGRPRAGCRSAGDLKKRVTEAVVASAPVQKPLIQEIQEDSLLLSVPSMSDLVAFERKAHIGIDYYSVSYNDEADQEPEPEPEPPSPASAIAPPAGGGIAMHPHHGLLPPPEGSSSLCSTPSQQPRTDAGPTQSLSPHAQLHSESLSGSQLGSTGSAQQPQEGENGSVKKKEPLAVDCGEWAPCEPGSQLDISIGRLSSSMVPAPEEAPPAAGRRGRRVIPFRVIPPDLVVDKRRELAVRGYVQQLTWRYFIKTLKEEAEDDDEQILPMFKRAARPEL</sequence>
<dbReference type="GO" id="GO:0000785">
    <property type="term" value="C:chromatin"/>
    <property type="evidence" value="ECO:0007669"/>
    <property type="project" value="TreeGrafter"/>
</dbReference>
<name>A0A1D3D0F8_9EIME</name>
<dbReference type="EMBL" id="JROU02001277">
    <property type="protein sequence ID" value="OEH76937.1"/>
    <property type="molecule type" value="Genomic_DNA"/>
</dbReference>
<comment type="caution">
    <text evidence="6">The sequence shown here is derived from an EMBL/GenBank/DDBJ whole genome shotgun (WGS) entry which is preliminary data.</text>
</comment>
<dbReference type="Proteomes" id="UP000095192">
    <property type="component" value="Unassembled WGS sequence"/>
</dbReference>
<comment type="subcellular location">
    <subcellularLocation>
        <location evidence="1">Nucleus</location>
    </subcellularLocation>
</comment>
<dbReference type="PANTHER" id="PTHR10694">
    <property type="entry name" value="LYSINE-SPECIFIC DEMETHYLASE"/>
    <property type="match status" value="1"/>
</dbReference>
<evidence type="ECO:0000256" key="1">
    <source>
        <dbReference type="ARBA" id="ARBA00004123"/>
    </source>
</evidence>
<dbReference type="SUPFAM" id="SSF51197">
    <property type="entry name" value="Clavaminate synthase-like"/>
    <property type="match status" value="1"/>
</dbReference>
<feature type="compositionally biased region" description="Polar residues" evidence="3">
    <location>
        <begin position="625"/>
        <end position="649"/>
    </location>
</feature>
<dbReference type="VEuPathDB" id="ToxoDB:cyc_08230"/>